<evidence type="ECO:0000313" key="2">
    <source>
        <dbReference type="Proteomes" id="UP000218543"/>
    </source>
</evidence>
<dbReference type="Proteomes" id="UP000218543">
    <property type="component" value="Unassembled WGS sequence"/>
</dbReference>
<sequence>MIVNIIRLHLHYSVLLIENYFSLYYPCGNNVLCSDNLLNN</sequence>
<reference evidence="1 2" key="1">
    <citation type="submission" date="2016-12" db="EMBL/GenBank/DDBJ databases">
        <title>Real-Time Genomic Investigation Underlying the Public Health Response to a Shiga Toxin-Producing Escherichia Coli O26:H11 Outbreak in a Nursery.</title>
        <authorList>
            <person name="Ferdous M."/>
            <person name="Moran-Gilad J."/>
            <person name="Rossen J.W."/>
            <person name="Gdalevich M."/>
        </authorList>
    </citation>
    <scope>NUCLEOTIDE SEQUENCE [LARGE SCALE GENOMIC DNA]</scope>
    <source>
        <strain evidence="1 2">STEC 514-2</strain>
    </source>
</reference>
<organism evidence="1 2">
    <name type="scientific">Escherichia coli</name>
    <dbReference type="NCBI Taxonomy" id="562"/>
    <lineage>
        <taxon>Bacteria</taxon>
        <taxon>Pseudomonadati</taxon>
        <taxon>Pseudomonadota</taxon>
        <taxon>Gammaproteobacteria</taxon>
        <taxon>Enterobacterales</taxon>
        <taxon>Enterobacteriaceae</taxon>
        <taxon>Escherichia</taxon>
    </lineage>
</organism>
<protein>
    <submittedName>
        <fullName evidence="1">Paraquat-inducible protein A</fullName>
    </submittedName>
</protein>
<dbReference type="EMBL" id="MRVZ01000126">
    <property type="protein sequence ID" value="PAU13229.1"/>
    <property type="molecule type" value="Genomic_DNA"/>
</dbReference>
<name>A0A1M3RQB6_ECOLX</name>
<proteinExistence type="predicted"/>
<gene>
    <name evidence="1" type="ORF">BTQ06_25625</name>
</gene>
<accession>A0A1M3RQB6</accession>
<comment type="caution">
    <text evidence="1">The sequence shown here is derived from an EMBL/GenBank/DDBJ whole genome shotgun (WGS) entry which is preliminary data.</text>
</comment>
<dbReference type="AlphaFoldDB" id="A0A1M3RQB6"/>
<evidence type="ECO:0000313" key="1">
    <source>
        <dbReference type="EMBL" id="PAU13229.1"/>
    </source>
</evidence>